<protein>
    <submittedName>
        <fullName evidence="4">Enoyl-CoA hydratase</fullName>
    </submittedName>
</protein>
<sequence length="259" mass="27458">MPSELLTSREGSTLILTLSDPATRNTLSPQVYSAGVEALNVAESDDSIRAVIVRGDGEHFCAGGDLNRIIGLRKTGPQAQSESIALFHQLIESLRAFPKPTIAAVEGFAAGGGMSLALACDLLVAASDAKFVMSYGKVGLTPDGGGSWHVARMLPRPVALEMLWLAGPMKPERLHALGLVNRVTDKGQALAEALALADKLAAMAPNAVAGAKELVARAALSPLGEHLEAERRQFIVNLFHDNGDEGLKAFFEKRLPVFR</sequence>
<keyword evidence="5" id="KW-1185">Reference proteome</keyword>
<name>A0A9X2C1S1_9BURK</name>
<dbReference type="NCBIfam" id="NF046063">
    <property type="entry name" value="oxepin_alt"/>
    <property type="match status" value="1"/>
</dbReference>
<comment type="caution">
    <text evidence="4">The sequence shown here is derived from an EMBL/GenBank/DDBJ whole genome shotgun (WGS) entry which is preliminary data.</text>
</comment>
<dbReference type="Pfam" id="PF00378">
    <property type="entry name" value="ECH_1"/>
    <property type="match status" value="1"/>
</dbReference>
<reference evidence="4" key="1">
    <citation type="submission" date="2021-11" db="EMBL/GenBank/DDBJ databases">
        <title>BS-T2-15 a new species belonging to the Comamonadaceae family isolated from the soil of a French oak forest.</title>
        <authorList>
            <person name="Mieszkin S."/>
            <person name="Alain K."/>
        </authorList>
    </citation>
    <scope>NUCLEOTIDE SEQUENCE</scope>
    <source>
        <strain evidence="4">BS-T2-15</strain>
    </source>
</reference>
<dbReference type="AlphaFoldDB" id="A0A9X2C1S1"/>
<evidence type="ECO:0000256" key="2">
    <source>
        <dbReference type="ARBA" id="ARBA00023239"/>
    </source>
</evidence>
<dbReference type="InterPro" id="IPR014748">
    <property type="entry name" value="Enoyl-CoA_hydra_C"/>
</dbReference>
<dbReference type="InterPro" id="IPR018376">
    <property type="entry name" value="Enoyl-CoA_hyd/isom_CS"/>
</dbReference>
<dbReference type="EMBL" id="JAJLJH010000002">
    <property type="protein sequence ID" value="MCK9686074.1"/>
    <property type="molecule type" value="Genomic_DNA"/>
</dbReference>
<dbReference type="Gene3D" id="3.90.226.10">
    <property type="entry name" value="2-enoyl-CoA Hydratase, Chain A, domain 1"/>
    <property type="match status" value="1"/>
</dbReference>
<gene>
    <name evidence="4" type="ORF">LPC04_10185</name>
</gene>
<dbReference type="Gene3D" id="1.10.12.10">
    <property type="entry name" value="Lyase 2-enoyl-coa Hydratase, Chain A, domain 2"/>
    <property type="match status" value="1"/>
</dbReference>
<dbReference type="CDD" id="cd06558">
    <property type="entry name" value="crotonase-like"/>
    <property type="match status" value="1"/>
</dbReference>
<dbReference type="PROSITE" id="PS00166">
    <property type="entry name" value="ENOYL_COA_HYDRATASE"/>
    <property type="match status" value="1"/>
</dbReference>
<dbReference type="SUPFAM" id="SSF52096">
    <property type="entry name" value="ClpP/crotonase"/>
    <property type="match status" value="1"/>
</dbReference>
<dbReference type="Proteomes" id="UP001139353">
    <property type="component" value="Unassembled WGS sequence"/>
</dbReference>
<dbReference type="NCBIfam" id="NF005700">
    <property type="entry name" value="PRK07511.1"/>
    <property type="match status" value="1"/>
</dbReference>
<evidence type="ECO:0000313" key="4">
    <source>
        <dbReference type="EMBL" id="MCK9686074.1"/>
    </source>
</evidence>
<evidence type="ECO:0000313" key="5">
    <source>
        <dbReference type="Proteomes" id="UP001139353"/>
    </source>
</evidence>
<dbReference type="GO" id="GO:0016829">
    <property type="term" value="F:lyase activity"/>
    <property type="evidence" value="ECO:0007669"/>
    <property type="project" value="UniProtKB-KW"/>
</dbReference>
<dbReference type="RefSeq" id="WP_275682104.1">
    <property type="nucleotide sequence ID" value="NZ_JAJLJH010000002.1"/>
</dbReference>
<dbReference type="PANTHER" id="PTHR11941:SF54">
    <property type="entry name" value="ENOYL-COA HYDRATASE, MITOCHONDRIAL"/>
    <property type="match status" value="1"/>
</dbReference>
<keyword evidence="2" id="KW-0456">Lyase</keyword>
<comment type="similarity">
    <text evidence="1 3">Belongs to the enoyl-CoA hydratase/isomerase family.</text>
</comment>
<organism evidence="4 5">
    <name type="scientific">Scleromatobacter humisilvae</name>
    <dbReference type="NCBI Taxonomy" id="2897159"/>
    <lineage>
        <taxon>Bacteria</taxon>
        <taxon>Pseudomonadati</taxon>
        <taxon>Pseudomonadota</taxon>
        <taxon>Betaproteobacteria</taxon>
        <taxon>Burkholderiales</taxon>
        <taxon>Sphaerotilaceae</taxon>
        <taxon>Scleromatobacter</taxon>
    </lineage>
</organism>
<dbReference type="GO" id="GO:0006635">
    <property type="term" value="P:fatty acid beta-oxidation"/>
    <property type="evidence" value="ECO:0007669"/>
    <property type="project" value="TreeGrafter"/>
</dbReference>
<proteinExistence type="inferred from homology"/>
<evidence type="ECO:0000256" key="1">
    <source>
        <dbReference type="ARBA" id="ARBA00005254"/>
    </source>
</evidence>
<accession>A0A9X2C1S1</accession>
<dbReference type="InterPro" id="IPR001753">
    <property type="entry name" value="Enoyl-CoA_hydra/iso"/>
</dbReference>
<dbReference type="PANTHER" id="PTHR11941">
    <property type="entry name" value="ENOYL-COA HYDRATASE-RELATED"/>
    <property type="match status" value="1"/>
</dbReference>
<dbReference type="InterPro" id="IPR029045">
    <property type="entry name" value="ClpP/crotonase-like_dom_sf"/>
</dbReference>
<evidence type="ECO:0000256" key="3">
    <source>
        <dbReference type="RuleBase" id="RU003707"/>
    </source>
</evidence>